<dbReference type="EMBL" id="QAMZ01000027">
    <property type="protein sequence ID" value="PWL54105.1"/>
    <property type="molecule type" value="Genomic_DNA"/>
</dbReference>
<dbReference type="RefSeq" id="WP_027639746.1">
    <property type="nucleotide sequence ID" value="NZ_BAAACD010000022.1"/>
</dbReference>
<dbReference type="Gene3D" id="3.30.70.100">
    <property type="match status" value="1"/>
</dbReference>
<reference evidence="3 4" key="1">
    <citation type="submission" date="2016-10" db="EMBL/GenBank/DDBJ databases">
        <authorList>
            <person name="de Groot N.N."/>
        </authorList>
    </citation>
    <scope>NUCLEOTIDE SEQUENCE [LARGE SCALE GENOMIC DNA]</scope>
    <source>
        <strain evidence="3 4">NLAE-zl-G419</strain>
    </source>
</reference>
<accession>A0A1I2PYH1</accession>
<dbReference type="EMBL" id="FOOE01000034">
    <property type="protein sequence ID" value="SFG21315.1"/>
    <property type="molecule type" value="Genomic_DNA"/>
</dbReference>
<reference evidence="2 5" key="2">
    <citation type="submission" date="2018-03" db="EMBL/GenBank/DDBJ databases">
        <title>The uncultured portion of the human microbiome is neutrally assembled.</title>
        <authorList>
            <person name="Jeraldo P."/>
            <person name="Boardman L."/>
            <person name="White B.A."/>
            <person name="Nelson H."/>
            <person name="Goldenfeld N."/>
            <person name="Chia N."/>
        </authorList>
    </citation>
    <scope>NUCLEOTIDE SEQUENCE [LARGE SCALE GENOMIC DNA]</scope>
    <source>
        <strain evidence="2">CIM:MAG 903</strain>
    </source>
</reference>
<dbReference type="InterPro" id="IPR006121">
    <property type="entry name" value="HMA_dom"/>
</dbReference>
<dbReference type="PROSITE" id="PS50846">
    <property type="entry name" value="HMA_2"/>
    <property type="match status" value="1"/>
</dbReference>
<sequence>MKSSLEICNMNTIDDVNKVRKAIASNEGVIACEISREKKEVSIIFDDYFVNIDDIIESIENLGYTVL</sequence>
<name>A0A1I2PYH1_9CLOT</name>
<dbReference type="OrthoDB" id="1932203at2"/>
<keyword evidence="4" id="KW-1185">Reference proteome</keyword>
<evidence type="ECO:0000259" key="1">
    <source>
        <dbReference type="PROSITE" id="PS50846"/>
    </source>
</evidence>
<dbReference type="SUPFAM" id="SSF55008">
    <property type="entry name" value="HMA, heavy metal-associated domain"/>
    <property type="match status" value="1"/>
</dbReference>
<dbReference type="eggNOG" id="COG2608">
    <property type="taxonomic scope" value="Bacteria"/>
</dbReference>
<evidence type="ECO:0000313" key="4">
    <source>
        <dbReference type="Proteomes" id="UP000182135"/>
    </source>
</evidence>
<protein>
    <submittedName>
        <fullName evidence="2 3">Copper chaperone</fullName>
    </submittedName>
</protein>
<dbReference type="Proteomes" id="UP000246114">
    <property type="component" value="Unassembled WGS sequence"/>
</dbReference>
<organism evidence="3 4">
    <name type="scientific">Clostridium cadaveris</name>
    <dbReference type="NCBI Taxonomy" id="1529"/>
    <lineage>
        <taxon>Bacteria</taxon>
        <taxon>Bacillati</taxon>
        <taxon>Bacillota</taxon>
        <taxon>Clostridia</taxon>
        <taxon>Eubacteriales</taxon>
        <taxon>Clostridiaceae</taxon>
        <taxon>Clostridium</taxon>
    </lineage>
</organism>
<dbReference type="InterPro" id="IPR036163">
    <property type="entry name" value="HMA_dom_sf"/>
</dbReference>
<dbReference type="STRING" id="1529.SAMN04487885_13424"/>
<dbReference type="GO" id="GO:0046872">
    <property type="term" value="F:metal ion binding"/>
    <property type="evidence" value="ECO:0007669"/>
    <property type="project" value="InterPro"/>
</dbReference>
<feature type="domain" description="HMA" evidence="1">
    <location>
        <begin position="1"/>
        <end position="67"/>
    </location>
</feature>
<dbReference type="AlphaFoldDB" id="A0A1I2PYH1"/>
<evidence type="ECO:0000313" key="2">
    <source>
        <dbReference type="EMBL" id="PWL54105.1"/>
    </source>
</evidence>
<evidence type="ECO:0000313" key="3">
    <source>
        <dbReference type="EMBL" id="SFG21315.1"/>
    </source>
</evidence>
<dbReference type="Proteomes" id="UP000182135">
    <property type="component" value="Unassembled WGS sequence"/>
</dbReference>
<dbReference type="Pfam" id="PF00403">
    <property type="entry name" value="HMA"/>
    <property type="match status" value="1"/>
</dbReference>
<evidence type="ECO:0000313" key="5">
    <source>
        <dbReference type="Proteomes" id="UP000246114"/>
    </source>
</evidence>
<dbReference type="GeneID" id="90546226"/>
<gene>
    <name evidence="2" type="ORF">DBY38_05430</name>
    <name evidence="3" type="ORF">SAMN04487885_13424</name>
</gene>
<proteinExistence type="predicted"/>